<evidence type="ECO:0000256" key="2">
    <source>
        <dbReference type="ARBA" id="ARBA00022737"/>
    </source>
</evidence>
<gene>
    <name evidence="3" type="ORF">AKO1_008207</name>
</gene>
<keyword evidence="1" id="KW-0433">Leucine-rich repeat</keyword>
<dbReference type="InterPro" id="IPR032675">
    <property type="entry name" value="LRR_dom_sf"/>
</dbReference>
<dbReference type="PANTHER" id="PTHR48051:SF1">
    <property type="entry name" value="RAS SUPPRESSOR PROTEIN 1"/>
    <property type="match status" value="1"/>
</dbReference>
<evidence type="ECO:0000313" key="4">
    <source>
        <dbReference type="Proteomes" id="UP001431209"/>
    </source>
</evidence>
<dbReference type="AlphaFoldDB" id="A0AAW2YMX6"/>
<proteinExistence type="predicted"/>
<name>A0AAW2YMX6_9EUKA</name>
<protein>
    <submittedName>
        <fullName evidence="3">Uncharacterized protein</fullName>
    </submittedName>
</protein>
<organism evidence="3 4">
    <name type="scientific">Acrasis kona</name>
    <dbReference type="NCBI Taxonomy" id="1008807"/>
    <lineage>
        <taxon>Eukaryota</taxon>
        <taxon>Discoba</taxon>
        <taxon>Heterolobosea</taxon>
        <taxon>Tetramitia</taxon>
        <taxon>Eutetramitia</taxon>
        <taxon>Acrasidae</taxon>
        <taxon>Acrasis</taxon>
    </lineage>
</organism>
<keyword evidence="4" id="KW-1185">Reference proteome</keyword>
<dbReference type="Gene3D" id="3.80.10.10">
    <property type="entry name" value="Ribonuclease Inhibitor"/>
    <property type="match status" value="1"/>
</dbReference>
<dbReference type="GO" id="GO:0005737">
    <property type="term" value="C:cytoplasm"/>
    <property type="evidence" value="ECO:0007669"/>
    <property type="project" value="TreeGrafter"/>
</dbReference>
<dbReference type="EMBL" id="JAOPGA020000181">
    <property type="protein sequence ID" value="KAL0477472.1"/>
    <property type="molecule type" value="Genomic_DNA"/>
</dbReference>
<accession>A0AAW2YMX6</accession>
<evidence type="ECO:0000313" key="3">
    <source>
        <dbReference type="EMBL" id="KAL0477472.1"/>
    </source>
</evidence>
<dbReference type="PANTHER" id="PTHR48051">
    <property type="match status" value="1"/>
</dbReference>
<sequence length="144" mass="16240">MNLHSLIELHWTSKVAPKNLEVLLYNNKIRIVDIKCGLQIIPFDGYQCLHITRLDLSNCNLQYLPNTIGALKNLTVLNILNNKNFQLSPNIGLLSSLSELRVSGGVQNERGIMTEVPSTLHKLLNLRVLMIRNTSISMPPQNIE</sequence>
<evidence type="ECO:0000256" key="1">
    <source>
        <dbReference type="ARBA" id="ARBA00022614"/>
    </source>
</evidence>
<dbReference type="Proteomes" id="UP001431209">
    <property type="component" value="Unassembled WGS sequence"/>
</dbReference>
<reference evidence="3 4" key="1">
    <citation type="submission" date="2024-03" db="EMBL/GenBank/DDBJ databases">
        <title>The Acrasis kona genome and developmental transcriptomes reveal deep origins of eukaryotic multicellular pathways.</title>
        <authorList>
            <person name="Sheikh S."/>
            <person name="Fu C.-J."/>
            <person name="Brown M.W."/>
            <person name="Baldauf S.L."/>
        </authorList>
    </citation>
    <scope>NUCLEOTIDE SEQUENCE [LARGE SCALE GENOMIC DNA]</scope>
    <source>
        <strain evidence="3 4">ATCC MYA-3509</strain>
    </source>
</reference>
<dbReference type="InterPro" id="IPR050216">
    <property type="entry name" value="LRR_domain-containing"/>
</dbReference>
<dbReference type="SUPFAM" id="SSF52058">
    <property type="entry name" value="L domain-like"/>
    <property type="match status" value="1"/>
</dbReference>
<feature type="non-terminal residue" evidence="3">
    <location>
        <position position="144"/>
    </location>
</feature>
<keyword evidence="2" id="KW-0677">Repeat</keyword>
<comment type="caution">
    <text evidence="3">The sequence shown here is derived from an EMBL/GenBank/DDBJ whole genome shotgun (WGS) entry which is preliminary data.</text>
</comment>